<dbReference type="EMBL" id="ONZF01000003">
    <property type="protein sequence ID" value="SPJ23681.1"/>
    <property type="molecule type" value="Genomic_DNA"/>
</dbReference>
<dbReference type="Pfam" id="PF13419">
    <property type="entry name" value="HAD_2"/>
    <property type="match status" value="1"/>
</dbReference>
<dbReference type="GO" id="GO:0046872">
    <property type="term" value="F:metal ion binding"/>
    <property type="evidence" value="ECO:0007669"/>
    <property type="project" value="UniProtKB-KW"/>
</dbReference>
<name>A0A2R8BU50_9RHOB</name>
<dbReference type="OrthoDB" id="9782449at2"/>
<dbReference type="SFLD" id="SFLDG01129">
    <property type="entry name" value="C1.5:_HAD__Beta-PGM__Phosphata"/>
    <property type="match status" value="1"/>
</dbReference>
<keyword evidence="4" id="KW-0460">Magnesium</keyword>
<evidence type="ECO:0000256" key="1">
    <source>
        <dbReference type="ARBA" id="ARBA00001946"/>
    </source>
</evidence>
<reference evidence="7" key="1">
    <citation type="submission" date="2018-03" db="EMBL/GenBank/DDBJ databases">
        <authorList>
            <person name="Rodrigo-Torres L."/>
            <person name="Arahal R. D."/>
            <person name="Lucena T."/>
        </authorList>
    </citation>
    <scope>NUCLEOTIDE SEQUENCE [LARGE SCALE GENOMIC DNA]</scope>
    <source>
        <strain evidence="7">CECT 8504</strain>
    </source>
</reference>
<dbReference type="AlphaFoldDB" id="A0A2R8BU50"/>
<evidence type="ECO:0000256" key="4">
    <source>
        <dbReference type="ARBA" id="ARBA00022842"/>
    </source>
</evidence>
<dbReference type="PANTHER" id="PTHR46193">
    <property type="entry name" value="6-PHOSPHOGLUCONATE PHOSPHATASE"/>
    <property type="match status" value="1"/>
</dbReference>
<keyword evidence="3" id="KW-0479">Metal-binding</keyword>
<dbReference type="Gene3D" id="3.40.50.1000">
    <property type="entry name" value="HAD superfamily/HAD-like"/>
    <property type="match status" value="1"/>
</dbReference>
<evidence type="ECO:0000313" key="7">
    <source>
        <dbReference type="Proteomes" id="UP000244912"/>
    </source>
</evidence>
<proteinExistence type="inferred from homology"/>
<dbReference type="GO" id="GO:0016787">
    <property type="term" value="F:hydrolase activity"/>
    <property type="evidence" value="ECO:0007669"/>
    <property type="project" value="UniProtKB-KW"/>
</dbReference>
<dbReference type="InterPro" id="IPR023198">
    <property type="entry name" value="PGP-like_dom2"/>
</dbReference>
<keyword evidence="7" id="KW-1185">Reference proteome</keyword>
<dbReference type="SFLD" id="SFLDG01135">
    <property type="entry name" value="C1.5.6:_HAD__Beta-PGM__Phospha"/>
    <property type="match status" value="1"/>
</dbReference>
<protein>
    <submittedName>
        <fullName evidence="6">Phosphorylated carbohydrates phosphatase</fullName>
        <ecNumber evidence="6">3.1.3.-</ecNumber>
    </submittedName>
</protein>
<evidence type="ECO:0000256" key="5">
    <source>
        <dbReference type="ARBA" id="ARBA00023277"/>
    </source>
</evidence>
<dbReference type="InterPro" id="IPR006439">
    <property type="entry name" value="HAD-SF_hydro_IA"/>
</dbReference>
<sequence>MTPALLFDLDGTLIETDPIHAAVFVEMFAEEGREIDESYYYDHIHGRLNDDIFGDAFPGRDPKVMADTKEARFRERLGDRADPMPGLPALLDRAEAEGWGMAVVTNAPRANAEAMLAALRLTTRLPILIVGDELARGKPDPLPYQTALDQLGVLAQRSLAFDDSPSGVTSASRAGIPTLGLRSSLTHDRLTAAGAHDTIADFTDPTLGVWLDRMQKEDT</sequence>
<dbReference type="InterPro" id="IPR036412">
    <property type="entry name" value="HAD-like_sf"/>
</dbReference>
<dbReference type="InterPro" id="IPR041492">
    <property type="entry name" value="HAD_2"/>
</dbReference>
<gene>
    <name evidence="6" type="ORF">PAA8504_01495</name>
</gene>
<comment type="cofactor">
    <cofactor evidence="1">
        <name>Mg(2+)</name>
        <dbReference type="ChEBI" id="CHEBI:18420"/>
    </cofactor>
</comment>
<evidence type="ECO:0000256" key="2">
    <source>
        <dbReference type="ARBA" id="ARBA00006171"/>
    </source>
</evidence>
<dbReference type="InterPro" id="IPR023214">
    <property type="entry name" value="HAD_sf"/>
</dbReference>
<dbReference type="Proteomes" id="UP000244912">
    <property type="component" value="Unassembled WGS sequence"/>
</dbReference>
<dbReference type="SUPFAM" id="SSF56784">
    <property type="entry name" value="HAD-like"/>
    <property type="match status" value="1"/>
</dbReference>
<organism evidence="6 7">
    <name type="scientific">Palleronia abyssalis</name>
    <dbReference type="NCBI Taxonomy" id="1501240"/>
    <lineage>
        <taxon>Bacteria</taxon>
        <taxon>Pseudomonadati</taxon>
        <taxon>Pseudomonadota</taxon>
        <taxon>Alphaproteobacteria</taxon>
        <taxon>Rhodobacterales</taxon>
        <taxon>Roseobacteraceae</taxon>
        <taxon>Palleronia</taxon>
    </lineage>
</organism>
<evidence type="ECO:0000313" key="6">
    <source>
        <dbReference type="EMBL" id="SPJ23681.1"/>
    </source>
</evidence>
<dbReference type="RefSeq" id="WP_108893555.1">
    <property type="nucleotide sequence ID" value="NZ_ONZF01000003.1"/>
</dbReference>
<accession>A0A2R8BU50</accession>
<dbReference type="NCBIfam" id="TIGR01509">
    <property type="entry name" value="HAD-SF-IA-v3"/>
    <property type="match status" value="1"/>
</dbReference>
<dbReference type="Gene3D" id="1.10.150.240">
    <property type="entry name" value="Putative phosphatase, domain 2"/>
    <property type="match status" value="1"/>
</dbReference>
<dbReference type="InterPro" id="IPR051600">
    <property type="entry name" value="Beta-PGM-like"/>
</dbReference>
<dbReference type="SFLD" id="SFLDS00003">
    <property type="entry name" value="Haloacid_Dehalogenase"/>
    <property type="match status" value="1"/>
</dbReference>
<evidence type="ECO:0000256" key="3">
    <source>
        <dbReference type="ARBA" id="ARBA00022723"/>
    </source>
</evidence>
<dbReference type="EC" id="3.1.3.-" evidence="6"/>
<keyword evidence="6" id="KW-0378">Hydrolase</keyword>
<dbReference type="PRINTS" id="PR00413">
    <property type="entry name" value="HADHALOGNASE"/>
</dbReference>
<dbReference type="PANTHER" id="PTHR46193:SF18">
    <property type="entry name" value="HEXITOL PHOSPHATASE B"/>
    <property type="match status" value="1"/>
</dbReference>
<comment type="similarity">
    <text evidence="2">Belongs to the HAD-like hydrolase superfamily. CbbY/CbbZ/Gph/YieH family.</text>
</comment>
<keyword evidence="5" id="KW-0119">Carbohydrate metabolism</keyword>